<dbReference type="InterPro" id="IPR013096">
    <property type="entry name" value="Cupin_2"/>
</dbReference>
<dbReference type="SUPFAM" id="SSF46689">
    <property type="entry name" value="Homeodomain-like"/>
    <property type="match status" value="2"/>
</dbReference>
<keyword evidence="1" id="KW-0805">Transcription regulation</keyword>
<dbReference type="SMART" id="SM00342">
    <property type="entry name" value="HTH_ARAC"/>
    <property type="match status" value="1"/>
</dbReference>
<dbReference type="InterPro" id="IPR014710">
    <property type="entry name" value="RmlC-like_jellyroll"/>
</dbReference>
<evidence type="ECO:0000256" key="1">
    <source>
        <dbReference type="ARBA" id="ARBA00023015"/>
    </source>
</evidence>
<keyword evidence="3" id="KW-0804">Transcription</keyword>
<dbReference type="SUPFAM" id="SSF51182">
    <property type="entry name" value="RmlC-like cupins"/>
    <property type="match status" value="1"/>
</dbReference>
<keyword evidence="6" id="KW-1185">Reference proteome</keyword>
<dbReference type="Pfam" id="PF07883">
    <property type="entry name" value="Cupin_2"/>
    <property type="match status" value="1"/>
</dbReference>
<accession>A0ABS2HFU6</accession>
<comment type="caution">
    <text evidence="5">The sequence shown here is derived from an EMBL/GenBank/DDBJ whole genome shotgun (WGS) entry which is preliminary data.</text>
</comment>
<dbReference type="InterPro" id="IPR011051">
    <property type="entry name" value="RmlC_Cupin_sf"/>
</dbReference>
<dbReference type="InterPro" id="IPR009057">
    <property type="entry name" value="Homeodomain-like_sf"/>
</dbReference>
<dbReference type="Proteomes" id="UP000809621">
    <property type="component" value="Unassembled WGS sequence"/>
</dbReference>
<evidence type="ECO:0000259" key="4">
    <source>
        <dbReference type="PROSITE" id="PS01124"/>
    </source>
</evidence>
<dbReference type="PROSITE" id="PS01124">
    <property type="entry name" value="HTH_ARAC_FAMILY_2"/>
    <property type="match status" value="1"/>
</dbReference>
<organism evidence="5 6">
    <name type="scientific">Vibrio ulleungensis</name>
    <dbReference type="NCBI Taxonomy" id="2807619"/>
    <lineage>
        <taxon>Bacteria</taxon>
        <taxon>Pseudomonadati</taxon>
        <taxon>Pseudomonadota</taxon>
        <taxon>Gammaproteobacteria</taxon>
        <taxon>Vibrionales</taxon>
        <taxon>Vibrionaceae</taxon>
        <taxon>Vibrio</taxon>
    </lineage>
</organism>
<dbReference type="PANTHER" id="PTHR46796:SF10">
    <property type="entry name" value="TRANSCRIPTIONAL ACTIVATOR FEAR"/>
    <property type="match status" value="1"/>
</dbReference>
<name>A0ABS2HFU6_9VIBR</name>
<dbReference type="EMBL" id="JAFEUM010000001">
    <property type="protein sequence ID" value="MBM7034952.1"/>
    <property type="molecule type" value="Genomic_DNA"/>
</dbReference>
<reference evidence="5 6" key="1">
    <citation type="submission" date="2021-02" db="EMBL/GenBank/DDBJ databases">
        <authorList>
            <person name="Park J.-S."/>
        </authorList>
    </citation>
    <scope>NUCLEOTIDE SEQUENCE [LARGE SCALE GENOMIC DNA]</scope>
    <source>
        <strain evidence="5 6">188UL20-2</strain>
    </source>
</reference>
<protein>
    <submittedName>
        <fullName evidence="5">Helix-turn-helix domain-containing protein</fullName>
    </submittedName>
</protein>
<dbReference type="Gene3D" id="1.10.10.60">
    <property type="entry name" value="Homeodomain-like"/>
    <property type="match status" value="2"/>
</dbReference>
<gene>
    <name evidence="5" type="ORF">JQC93_00925</name>
</gene>
<dbReference type="RefSeq" id="WP_205156602.1">
    <property type="nucleotide sequence ID" value="NZ_JAFEUM010000001.1"/>
</dbReference>
<sequence>MLQRLPLIDLITLPEQAHSHHHEHSQVVVGLEGVSLMEVNGEPRQILPGQGCAVDAFLPHQYAALSDDSRILVLNQPGVASSLGDTHSPAFFQLDAQVQQLIAMLLAQTRSDPSDAILLQTCQQTMLTLVARRSQTFERQFRESKLDISVIEAYVRRHLGSKLTVPQLAALVFLSDSQFYTRFKQQMGITPAHYVSQLRIEEVKQCLLLTDLPLSQIAQQCGYSSQSAMTNSFKKAVGVTPAKFQSLIPTPANKLP</sequence>
<keyword evidence="2" id="KW-0238">DNA-binding</keyword>
<proteinExistence type="predicted"/>
<evidence type="ECO:0000313" key="6">
    <source>
        <dbReference type="Proteomes" id="UP000809621"/>
    </source>
</evidence>
<evidence type="ECO:0000256" key="3">
    <source>
        <dbReference type="ARBA" id="ARBA00023163"/>
    </source>
</evidence>
<dbReference type="Gene3D" id="2.60.120.10">
    <property type="entry name" value="Jelly Rolls"/>
    <property type="match status" value="1"/>
</dbReference>
<evidence type="ECO:0000256" key="2">
    <source>
        <dbReference type="ARBA" id="ARBA00023125"/>
    </source>
</evidence>
<dbReference type="PANTHER" id="PTHR46796">
    <property type="entry name" value="HTH-TYPE TRANSCRIPTIONAL ACTIVATOR RHAS-RELATED"/>
    <property type="match status" value="1"/>
</dbReference>
<dbReference type="InterPro" id="IPR018060">
    <property type="entry name" value="HTH_AraC"/>
</dbReference>
<evidence type="ECO:0000313" key="5">
    <source>
        <dbReference type="EMBL" id="MBM7034952.1"/>
    </source>
</evidence>
<dbReference type="Pfam" id="PF12833">
    <property type="entry name" value="HTH_18"/>
    <property type="match status" value="1"/>
</dbReference>
<dbReference type="InterPro" id="IPR050204">
    <property type="entry name" value="AraC_XylS_family_regulators"/>
</dbReference>
<feature type="domain" description="HTH araC/xylS-type" evidence="4">
    <location>
        <begin position="149"/>
        <end position="247"/>
    </location>
</feature>